<evidence type="ECO:0000313" key="2">
    <source>
        <dbReference type="EMBL" id="MFD0945015.1"/>
    </source>
</evidence>
<keyword evidence="3" id="KW-1185">Reference proteome</keyword>
<dbReference type="EMBL" id="JBHTJG010000001">
    <property type="protein sequence ID" value="MFD0945015.1"/>
    <property type="molecule type" value="Genomic_DNA"/>
</dbReference>
<sequence length="81" mass="8640">MLMLMYFLAAGAAWGPAVAPPTCPVPSHDVLRVQPGRDVCTAPRDAQGRPRAAGFLPTQCERAGAEYRIDARGQDDLCVGE</sequence>
<keyword evidence="1" id="KW-0732">Signal</keyword>
<feature type="signal peptide" evidence="1">
    <location>
        <begin position="1"/>
        <end position="19"/>
    </location>
</feature>
<reference evidence="3" key="1">
    <citation type="journal article" date="2019" name="Int. J. Syst. Evol. Microbiol.">
        <title>The Global Catalogue of Microorganisms (GCM) 10K type strain sequencing project: providing services to taxonomists for standard genome sequencing and annotation.</title>
        <authorList>
            <consortium name="The Broad Institute Genomics Platform"/>
            <consortium name="The Broad Institute Genome Sequencing Center for Infectious Disease"/>
            <person name="Wu L."/>
            <person name="Ma J."/>
        </authorList>
    </citation>
    <scope>NUCLEOTIDE SEQUENCE [LARGE SCALE GENOMIC DNA]</scope>
    <source>
        <strain evidence="3">CCUG 62982</strain>
    </source>
</reference>
<name>A0ABW3H3V8_9SPHN</name>
<feature type="chain" id="PRO_5045418606" evidence="1">
    <location>
        <begin position="20"/>
        <end position="81"/>
    </location>
</feature>
<dbReference type="Proteomes" id="UP001596977">
    <property type="component" value="Unassembled WGS sequence"/>
</dbReference>
<evidence type="ECO:0000313" key="3">
    <source>
        <dbReference type="Proteomes" id="UP001596977"/>
    </source>
</evidence>
<protein>
    <submittedName>
        <fullName evidence="2">Uncharacterized protein</fullName>
    </submittedName>
</protein>
<proteinExistence type="predicted"/>
<organism evidence="2 3">
    <name type="scientific">Sphingomonas canadensis</name>
    <dbReference type="NCBI Taxonomy" id="1219257"/>
    <lineage>
        <taxon>Bacteria</taxon>
        <taxon>Pseudomonadati</taxon>
        <taxon>Pseudomonadota</taxon>
        <taxon>Alphaproteobacteria</taxon>
        <taxon>Sphingomonadales</taxon>
        <taxon>Sphingomonadaceae</taxon>
        <taxon>Sphingomonas</taxon>
    </lineage>
</organism>
<evidence type="ECO:0000256" key="1">
    <source>
        <dbReference type="SAM" id="SignalP"/>
    </source>
</evidence>
<comment type="caution">
    <text evidence="2">The sequence shown here is derived from an EMBL/GenBank/DDBJ whole genome shotgun (WGS) entry which is preliminary data.</text>
</comment>
<accession>A0ABW3H3V8</accession>
<gene>
    <name evidence="2" type="ORF">ACFQ1E_01550</name>
</gene>